<feature type="domain" description="Methyltransferase" evidence="4">
    <location>
        <begin position="60"/>
        <end position="161"/>
    </location>
</feature>
<gene>
    <name evidence="5" type="ORF">A7C99_6765</name>
</gene>
<dbReference type="VEuPathDB" id="FungiDB:TERG_03359"/>
<organism evidence="5 6">
    <name type="scientific">Trichophyton rubrum</name>
    <name type="common">Athlete's foot fungus</name>
    <name type="synonym">Epidermophyton rubrum</name>
    <dbReference type="NCBI Taxonomy" id="5551"/>
    <lineage>
        <taxon>Eukaryota</taxon>
        <taxon>Fungi</taxon>
        <taxon>Dikarya</taxon>
        <taxon>Ascomycota</taxon>
        <taxon>Pezizomycotina</taxon>
        <taxon>Eurotiomycetes</taxon>
        <taxon>Eurotiomycetidae</taxon>
        <taxon>Onygenales</taxon>
        <taxon>Arthrodermataceae</taxon>
        <taxon>Trichophyton</taxon>
    </lineage>
</organism>
<reference evidence="5 6" key="1">
    <citation type="submission" date="2016-05" db="EMBL/GenBank/DDBJ databases">
        <title>Genome sequencing of Trichophyton rubrum CMCC(F)T1i isolated from hair.</title>
        <authorList>
            <person name="Zhan P."/>
            <person name="Tao Y."/>
            <person name="Liu W."/>
        </authorList>
    </citation>
    <scope>NUCLEOTIDE SEQUENCE [LARGE SCALE GENOMIC DNA]</scope>
    <source>
        <strain evidence="6">CMCC(F)T1i</strain>
    </source>
</reference>
<dbReference type="PANTHER" id="PTHR43248">
    <property type="entry name" value="2-SUCCINYL-6-HYDROXY-2,4-CYCLOHEXADIENE-1-CARBOXYLATE SYNTHASE"/>
    <property type="match status" value="1"/>
</dbReference>
<proteinExistence type="inferred from homology"/>
<dbReference type="VEuPathDB" id="FungiDB:TERG_03360"/>
<dbReference type="InterPro" id="IPR000073">
    <property type="entry name" value="AB_hydrolase_1"/>
</dbReference>
<dbReference type="Pfam" id="PF13649">
    <property type="entry name" value="Methyltransf_25"/>
    <property type="match status" value="1"/>
</dbReference>
<dbReference type="GO" id="GO:0008233">
    <property type="term" value="F:peptidase activity"/>
    <property type="evidence" value="ECO:0007669"/>
    <property type="project" value="InterPro"/>
</dbReference>
<dbReference type="PRINTS" id="PR00793">
    <property type="entry name" value="PROAMNOPTASE"/>
</dbReference>
<evidence type="ECO:0000259" key="3">
    <source>
        <dbReference type="Pfam" id="PF00561"/>
    </source>
</evidence>
<dbReference type="InterPro" id="IPR051601">
    <property type="entry name" value="Serine_prot/Carboxylest_S33"/>
</dbReference>
<dbReference type="InterPro" id="IPR002410">
    <property type="entry name" value="Peptidase_S33"/>
</dbReference>
<evidence type="ECO:0000313" key="6">
    <source>
        <dbReference type="Proteomes" id="UP000243015"/>
    </source>
</evidence>
<evidence type="ECO:0000256" key="2">
    <source>
        <dbReference type="ARBA" id="ARBA00022801"/>
    </source>
</evidence>
<sequence length="718" mass="80133">MGPDALTTSKPKQCSEAIWKDPEVVEGYRSAEKVTIAFARSLVEQSGILSIRNEEEPLSILDNACGTGAVSAVLHEMLPDWKTGCKWTLTCADLSEAMINVVKEKIEAEGWENTDAAVVDMQETGLPANSYTHVFAAFAIMGVPKPQESLDECLRILRPGGTLAFTTWKKTGWSDDINAVIATMAPDLPQPTSDEFLMSLGSGDEWHDPTWVEDQLQKRRLEDIQVQLVQMTMATSNQSEIMPALGPIMSHIPARFWNEEQREKYGPGFASAVSGYFTSSSKDGNYLKDRRLRVSELLFDVPLDYSNPSSTSLRLFARSVQRRIPGSSLDDKDRQLPWIVFLQGGPGGACPQPQEVGWVGPLLDRGFQILLLDQRGTGLSTPITAATLALQGNAVKQAEYLRLFRADNIVRDCEAVRKLLTAYYPPDKQKWSVLGQSFGGFCAVTPEGLKEVFTTGGLPPLVSKPDPVYERTYDKVQSRNKVYYSTFPEDEDRVRIILKHLQTHDVKLPDGSPLTPERFLQLGIHFGMKGGIGLVHSIILKCINELDTFGFLTRPTLSLIENDTSADNGILYAIMHESIYCQGEASNWAAERLLPKFSGFRGAHNPDGIYFTGEMVYKHWFESSTELGQLKEVADILASYNDWPQLYDKEQLARNEVPVYSATYVEDMYVHFSYANETAATIHNCKQFITNTMYHNGLRSDSAELIAQLFALRDDTID</sequence>
<keyword evidence="2" id="KW-0378">Hydrolase</keyword>
<dbReference type="AlphaFoldDB" id="A0A178EQC6"/>
<dbReference type="InterPro" id="IPR029063">
    <property type="entry name" value="SAM-dependent_MTases_sf"/>
</dbReference>
<dbReference type="Gene3D" id="3.40.50.150">
    <property type="entry name" value="Vaccinia Virus protein VP39"/>
    <property type="match status" value="1"/>
</dbReference>
<dbReference type="Proteomes" id="UP000243015">
    <property type="component" value="Unassembled WGS sequence"/>
</dbReference>
<dbReference type="GO" id="GO:0006508">
    <property type="term" value="P:proteolysis"/>
    <property type="evidence" value="ECO:0007669"/>
    <property type="project" value="InterPro"/>
</dbReference>
<dbReference type="InterPro" id="IPR029058">
    <property type="entry name" value="AB_hydrolase_fold"/>
</dbReference>
<evidence type="ECO:0000256" key="1">
    <source>
        <dbReference type="ARBA" id="ARBA00010088"/>
    </source>
</evidence>
<dbReference type="SUPFAM" id="SSF53335">
    <property type="entry name" value="S-adenosyl-L-methionine-dependent methyltransferases"/>
    <property type="match status" value="1"/>
</dbReference>
<evidence type="ECO:0000259" key="4">
    <source>
        <dbReference type="Pfam" id="PF13649"/>
    </source>
</evidence>
<accession>A0A178EQC6</accession>
<comment type="caution">
    <text evidence="5">The sequence shown here is derived from an EMBL/GenBank/DDBJ whole genome shotgun (WGS) entry which is preliminary data.</text>
</comment>
<dbReference type="InterPro" id="IPR041698">
    <property type="entry name" value="Methyltransf_25"/>
</dbReference>
<dbReference type="Pfam" id="PF00561">
    <property type="entry name" value="Abhydrolase_1"/>
    <property type="match status" value="1"/>
</dbReference>
<dbReference type="SUPFAM" id="SSF53474">
    <property type="entry name" value="alpha/beta-Hydrolases"/>
    <property type="match status" value="1"/>
</dbReference>
<dbReference type="Gene3D" id="3.40.50.1820">
    <property type="entry name" value="alpha/beta hydrolase"/>
    <property type="match status" value="1"/>
</dbReference>
<dbReference type="CDD" id="cd02440">
    <property type="entry name" value="AdoMet_MTases"/>
    <property type="match status" value="1"/>
</dbReference>
<protein>
    <submittedName>
        <fullName evidence="5">Prolyl peptidase</fullName>
    </submittedName>
</protein>
<dbReference type="EMBL" id="LHPM01000019">
    <property type="protein sequence ID" value="OAL62188.1"/>
    <property type="molecule type" value="Genomic_DNA"/>
</dbReference>
<name>A0A178EQC6_TRIRU</name>
<evidence type="ECO:0000313" key="5">
    <source>
        <dbReference type="EMBL" id="OAL62188.1"/>
    </source>
</evidence>
<comment type="similarity">
    <text evidence="1">Belongs to the peptidase S33 family.</text>
</comment>
<feature type="domain" description="AB hydrolase-1" evidence="3">
    <location>
        <begin position="337"/>
        <end position="443"/>
    </location>
</feature>
<dbReference type="PANTHER" id="PTHR43248:SF2">
    <property type="entry name" value="PROLYL AMINOPEPTIDASE"/>
    <property type="match status" value="1"/>
</dbReference>